<proteinExistence type="predicted"/>
<protein>
    <submittedName>
        <fullName evidence="2">Uncharacterized protein</fullName>
    </submittedName>
</protein>
<name>A0A8H6W0Z9_9AGAR</name>
<evidence type="ECO:0000313" key="3">
    <source>
        <dbReference type="Proteomes" id="UP000636479"/>
    </source>
</evidence>
<organism evidence="2 3">
    <name type="scientific">Mycena indigotica</name>
    <dbReference type="NCBI Taxonomy" id="2126181"/>
    <lineage>
        <taxon>Eukaryota</taxon>
        <taxon>Fungi</taxon>
        <taxon>Dikarya</taxon>
        <taxon>Basidiomycota</taxon>
        <taxon>Agaricomycotina</taxon>
        <taxon>Agaricomycetes</taxon>
        <taxon>Agaricomycetidae</taxon>
        <taxon>Agaricales</taxon>
        <taxon>Marasmiineae</taxon>
        <taxon>Mycenaceae</taxon>
        <taxon>Mycena</taxon>
    </lineage>
</organism>
<evidence type="ECO:0000256" key="1">
    <source>
        <dbReference type="SAM" id="MobiDB-lite"/>
    </source>
</evidence>
<sequence>MSSDVEPPRPSLPSTPEDGHGEGVEANDSETIAASNATSDQLGFRQRDPVDNPPRLSDASNTPKAESLPEPMQIDAEEVLRGESLVFSPTSGPLAATTTVALSPRTKIVEARALYAFAARWEHDIVEAAMNSGVMAIAISVSQTSPLDSDSPVTAQWLLWANASYLPSQFAYNLAAETGVQVLMRPAEAAPRELWLKDRPALSPVQSPFRQVATSSSKGTVNKSPEHARENNPPPATTGSASSPVAADPTYAPYVPNRFAELPDPSPGPHEDDSDPKDSPKAKCSMVDIMLSDNTALFASLSLSIQRGQRHNVSKHELGVPLRAALNFNTAKLELSGGFLTVASNGLPHTLCVAYDNAIERGADMVTLKVSNTGNMAAKATLGHTGIAVDASASVAVGKDSSTQTQYPTTPPFVCKMHSNQVVAATVEVIPHPTVARNGMIAVEVNAKVMLPQRSQRDWPYALPIRFNAQWCLRDRSELNIGRYSLVVFEVVEDVWGGREDWEDNLTRSVAVFPNYDATPNDDTENGFTQYENTTLLTMRERLQPKQPPWYNFRTLVRRIRHEKPQTLPAGAYQMWGPKGWMAVKIGELLQVPFDAQSLSPPFDALQLEYPMRFREARGSEET</sequence>
<dbReference type="Proteomes" id="UP000636479">
    <property type="component" value="Unassembled WGS sequence"/>
</dbReference>
<dbReference type="EMBL" id="JACAZF010000009">
    <property type="protein sequence ID" value="KAF7295434.1"/>
    <property type="molecule type" value="Genomic_DNA"/>
</dbReference>
<dbReference type="OrthoDB" id="3115462at2759"/>
<keyword evidence="3" id="KW-1185">Reference proteome</keyword>
<dbReference type="AlphaFoldDB" id="A0A8H6W0Z9"/>
<comment type="caution">
    <text evidence="2">The sequence shown here is derived from an EMBL/GenBank/DDBJ whole genome shotgun (WGS) entry which is preliminary data.</text>
</comment>
<dbReference type="GeneID" id="59349919"/>
<dbReference type="RefSeq" id="XP_037216797.1">
    <property type="nucleotide sequence ID" value="XM_037367403.1"/>
</dbReference>
<feature type="compositionally biased region" description="Polar residues" evidence="1">
    <location>
        <begin position="29"/>
        <end position="41"/>
    </location>
</feature>
<feature type="compositionally biased region" description="Low complexity" evidence="1">
    <location>
        <begin position="237"/>
        <end position="247"/>
    </location>
</feature>
<gene>
    <name evidence="2" type="ORF">MIND_01083000</name>
</gene>
<feature type="region of interest" description="Disordered" evidence="1">
    <location>
        <begin position="206"/>
        <end position="282"/>
    </location>
</feature>
<feature type="region of interest" description="Disordered" evidence="1">
    <location>
        <begin position="1"/>
        <end position="71"/>
    </location>
</feature>
<reference evidence="2" key="1">
    <citation type="submission" date="2020-05" db="EMBL/GenBank/DDBJ databases">
        <title>Mycena genomes resolve the evolution of fungal bioluminescence.</title>
        <authorList>
            <person name="Tsai I.J."/>
        </authorList>
    </citation>
    <scope>NUCLEOTIDE SEQUENCE</scope>
    <source>
        <strain evidence="2">171206Taipei</strain>
    </source>
</reference>
<accession>A0A8H6W0Z9</accession>
<evidence type="ECO:0000313" key="2">
    <source>
        <dbReference type="EMBL" id="KAF7295434.1"/>
    </source>
</evidence>
<feature type="compositionally biased region" description="Polar residues" evidence="1">
    <location>
        <begin position="206"/>
        <end position="223"/>
    </location>
</feature>